<protein>
    <submittedName>
        <fullName evidence="2">Uncharacterized protein</fullName>
    </submittedName>
</protein>
<dbReference type="EMBL" id="JRES01000266">
    <property type="protein sequence ID" value="KNC32813.1"/>
    <property type="molecule type" value="Genomic_DNA"/>
</dbReference>
<sequence>MENLGYKEGSTKPRRMTRSISVVTKSEAEQPLAENNTNRFFNELLQQQEQEDLYNPKTKLLSCRHYQANVEQSFAESLFRLVCRVHQSFKQHSLSANLGSNYSHQDKTPRQDQDEVSNSALKATGSYGKHQAVLRLLWRLDIAEGL</sequence>
<keyword evidence="3" id="KW-1185">Reference proteome</keyword>
<evidence type="ECO:0000313" key="3">
    <source>
        <dbReference type="Proteomes" id="UP000037069"/>
    </source>
</evidence>
<evidence type="ECO:0000313" key="2">
    <source>
        <dbReference type="EMBL" id="KNC32813.1"/>
    </source>
</evidence>
<gene>
    <name evidence="2" type="ORF">FF38_00274</name>
</gene>
<dbReference type="OrthoDB" id="7464126at2759"/>
<dbReference type="AlphaFoldDB" id="A0A0L0CK85"/>
<feature type="compositionally biased region" description="Basic and acidic residues" evidence="1">
    <location>
        <begin position="104"/>
        <end position="113"/>
    </location>
</feature>
<feature type="region of interest" description="Disordered" evidence="1">
    <location>
        <begin position="97"/>
        <end position="117"/>
    </location>
</feature>
<evidence type="ECO:0000256" key="1">
    <source>
        <dbReference type="SAM" id="MobiDB-lite"/>
    </source>
</evidence>
<proteinExistence type="predicted"/>
<name>A0A0L0CK85_LUCCU</name>
<organism evidence="2 3">
    <name type="scientific">Lucilia cuprina</name>
    <name type="common">Green bottle fly</name>
    <name type="synonym">Australian sheep blowfly</name>
    <dbReference type="NCBI Taxonomy" id="7375"/>
    <lineage>
        <taxon>Eukaryota</taxon>
        <taxon>Metazoa</taxon>
        <taxon>Ecdysozoa</taxon>
        <taxon>Arthropoda</taxon>
        <taxon>Hexapoda</taxon>
        <taxon>Insecta</taxon>
        <taxon>Pterygota</taxon>
        <taxon>Neoptera</taxon>
        <taxon>Endopterygota</taxon>
        <taxon>Diptera</taxon>
        <taxon>Brachycera</taxon>
        <taxon>Muscomorpha</taxon>
        <taxon>Oestroidea</taxon>
        <taxon>Calliphoridae</taxon>
        <taxon>Luciliinae</taxon>
        <taxon>Lucilia</taxon>
    </lineage>
</organism>
<dbReference type="Proteomes" id="UP000037069">
    <property type="component" value="Unassembled WGS sequence"/>
</dbReference>
<accession>A0A0L0CK85</accession>
<comment type="caution">
    <text evidence="2">The sequence shown here is derived from an EMBL/GenBank/DDBJ whole genome shotgun (WGS) entry which is preliminary data.</text>
</comment>
<reference evidence="2 3" key="1">
    <citation type="journal article" date="2015" name="Nat. Commun.">
        <title>Lucilia cuprina genome unlocks parasitic fly biology to underpin future interventions.</title>
        <authorList>
            <person name="Anstead C.A."/>
            <person name="Korhonen P.K."/>
            <person name="Young N.D."/>
            <person name="Hall R.S."/>
            <person name="Jex A.R."/>
            <person name="Murali S.C."/>
            <person name="Hughes D.S."/>
            <person name="Lee S.F."/>
            <person name="Perry T."/>
            <person name="Stroehlein A.J."/>
            <person name="Ansell B.R."/>
            <person name="Breugelmans B."/>
            <person name="Hofmann A."/>
            <person name="Qu J."/>
            <person name="Dugan S."/>
            <person name="Lee S.L."/>
            <person name="Chao H."/>
            <person name="Dinh H."/>
            <person name="Han Y."/>
            <person name="Doddapaneni H.V."/>
            <person name="Worley K.C."/>
            <person name="Muzny D.M."/>
            <person name="Ioannidis P."/>
            <person name="Waterhouse R.M."/>
            <person name="Zdobnov E.M."/>
            <person name="James P.J."/>
            <person name="Bagnall N.H."/>
            <person name="Kotze A.C."/>
            <person name="Gibbs R.A."/>
            <person name="Richards S."/>
            <person name="Batterham P."/>
            <person name="Gasser R.B."/>
        </authorList>
    </citation>
    <scope>NUCLEOTIDE SEQUENCE [LARGE SCALE GENOMIC DNA]</scope>
    <source>
        <strain evidence="2 3">LS</strain>
        <tissue evidence="2">Full body</tissue>
    </source>
</reference>